<organism evidence="7 8">
    <name type="scientific">Candidatus Uhrbacteria bacterium CG_4_9_14_3_um_filter_41_35</name>
    <dbReference type="NCBI Taxonomy" id="1975034"/>
    <lineage>
        <taxon>Bacteria</taxon>
        <taxon>Candidatus Uhriibacteriota</taxon>
    </lineage>
</organism>
<dbReference type="NCBIfam" id="TIGR00009">
    <property type="entry name" value="L28"/>
    <property type="match status" value="1"/>
</dbReference>
<dbReference type="Gene3D" id="2.30.170.40">
    <property type="entry name" value="Ribosomal protein L28/L24"/>
    <property type="match status" value="1"/>
</dbReference>
<dbReference type="GO" id="GO:1990904">
    <property type="term" value="C:ribonucleoprotein complex"/>
    <property type="evidence" value="ECO:0007669"/>
    <property type="project" value="UniProtKB-KW"/>
</dbReference>
<dbReference type="InterPro" id="IPR037147">
    <property type="entry name" value="Ribosomal_bL28_sf"/>
</dbReference>
<keyword evidence="2 5" id="KW-0689">Ribosomal protein</keyword>
<dbReference type="HAMAP" id="MF_00373">
    <property type="entry name" value="Ribosomal_bL28"/>
    <property type="match status" value="1"/>
</dbReference>
<feature type="compositionally biased region" description="Basic residues" evidence="6">
    <location>
        <begin position="20"/>
        <end position="29"/>
    </location>
</feature>
<name>A0A2M7XE77_9BACT</name>
<sequence length="75" mass="8797">MSKICKVTGKTPLTANNVSHSKRRTKRRQMPNLQEKRMFNPATRTMETITISTRGLRTLAKWLKEGKTFDLRMFK</sequence>
<dbReference type="GO" id="GO:0003735">
    <property type="term" value="F:structural constituent of ribosome"/>
    <property type="evidence" value="ECO:0007669"/>
    <property type="project" value="InterPro"/>
</dbReference>
<keyword evidence="3 5" id="KW-0687">Ribonucleoprotein</keyword>
<dbReference type="PANTHER" id="PTHR39080:SF1">
    <property type="entry name" value="LARGE RIBOSOMAL SUBUNIT PROTEIN BL28A"/>
    <property type="match status" value="1"/>
</dbReference>
<accession>A0A2M7XE77</accession>
<dbReference type="SUPFAM" id="SSF143800">
    <property type="entry name" value="L28p-like"/>
    <property type="match status" value="1"/>
</dbReference>
<dbReference type="AlphaFoldDB" id="A0A2M7XE77"/>
<dbReference type="GO" id="GO:0005840">
    <property type="term" value="C:ribosome"/>
    <property type="evidence" value="ECO:0007669"/>
    <property type="project" value="UniProtKB-KW"/>
</dbReference>
<evidence type="ECO:0000313" key="8">
    <source>
        <dbReference type="Proteomes" id="UP000231263"/>
    </source>
</evidence>
<evidence type="ECO:0000256" key="4">
    <source>
        <dbReference type="ARBA" id="ARBA00035174"/>
    </source>
</evidence>
<dbReference type="Pfam" id="PF00830">
    <property type="entry name" value="Ribosomal_L28"/>
    <property type="match status" value="1"/>
</dbReference>
<evidence type="ECO:0000256" key="1">
    <source>
        <dbReference type="ARBA" id="ARBA00008760"/>
    </source>
</evidence>
<dbReference type="EMBL" id="PFWT01000016">
    <property type="protein sequence ID" value="PJA46142.1"/>
    <property type="molecule type" value="Genomic_DNA"/>
</dbReference>
<dbReference type="Proteomes" id="UP000231263">
    <property type="component" value="Unassembled WGS sequence"/>
</dbReference>
<evidence type="ECO:0000256" key="5">
    <source>
        <dbReference type="HAMAP-Rule" id="MF_00373"/>
    </source>
</evidence>
<dbReference type="PANTHER" id="PTHR39080">
    <property type="entry name" value="50S RIBOSOMAL PROTEIN L28"/>
    <property type="match status" value="1"/>
</dbReference>
<evidence type="ECO:0000313" key="7">
    <source>
        <dbReference type="EMBL" id="PJA46142.1"/>
    </source>
</evidence>
<protein>
    <recommendedName>
        <fullName evidence="4 5">Large ribosomal subunit protein bL28</fullName>
    </recommendedName>
</protein>
<dbReference type="InterPro" id="IPR050096">
    <property type="entry name" value="Bacterial_rp_bL28"/>
</dbReference>
<dbReference type="InterPro" id="IPR026569">
    <property type="entry name" value="Ribosomal_bL28"/>
</dbReference>
<gene>
    <name evidence="5 7" type="primary">rpmB</name>
    <name evidence="7" type="ORF">CO173_03565</name>
</gene>
<dbReference type="InterPro" id="IPR034704">
    <property type="entry name" value="Ribosomal_bL28/bL31-like_sf"/>
</dbReference>
<comment type="similarity">
    <text evidence="1 5">Belongs to the bacterial ribosomal protein bL28 family.</text>
</comment>
<evidence type="ECO:0000256" key="6">
    <source>
        <dbReference type="SAM" id="MobiDB-lite"/>
    </source>
</evidence>
<evidence type="ECO:0000256" key="3">
    <source>
        <dbReference type="ARBA" id="ARBA00023274"/>
    </source>
</evidence>
<reference evidence="8" key="1">
    <citation type="submission" date="2017-09" db="EMBL/GenBank/DDBJ databases">
        <title>Depth-based differentiation of microbial function through sediment-hosted aquifers and enrichment of novel symbionts in the deep terrestrial subsurface.</title>
        <authorList>
            <person name="Probst A.J."/>
            <person name="Ladd B."/>
            <person name="Jarett J.K."/>
            <person name="Geller-Mcgrath D.E."/>
            <person name="Sieber C.M.K."/>
            <person name="Emerson J.B."/>
            <person name="Anantharaman K."/>
            <person name="Thomas B.C."/>
            <person name="Malmstrom R."/>
            <person name="Stieglmeier M."/>
            <person name="Klingl A."/>
            <person name="Woyke T."/>
            <person name="Ryan C.M."/>
            <person name="Banfield J.F."/>
        </authorList>
    </citation>
    <scope>NUCLEOTIDE SEQUENCE [LARGE SCALE GENOMIC DNA]</scope>
</reference>
<dbReference type="GO" id="GO:0006412">
    <property type="term" value="P:translation"/>
    <property type="evidence" value="ECO:0007669"/>
    <property type="project" value="UniProtKB-UniRule"/>
</dbReference>
<feature type="region of interest" description="Disordered" evidence="6">
    <location>
        <begin position="1"/>
        <end position="29"/>
    </location>
</feature>
<evidence type="ECO:0000256" key="2">
    <source>
        <dbReference type="ARBA" id="ARBA00022980"/>
    </source>
</evidence>
<dbReference type="InterPro" id="IPR001383">
    <property type="entry name" value="Ribosomal_bL28_bact-type"/>
</dbReference>
<proteinExistence type="inferred from homology"/>
<comment type="caution">
    <text evidence="7">The sequence shown here is derived from an EMBL/GenBank/DDBJ whole genome shotgun (WGS) entry which is preliminary data.</text>
</comment>